<keyword evidence="4" id="KW-0472">Membrane</keyword>
<feature type="signal peptide" evidence="5">
    <location>
        <begin position="1"/>
        <end position="20"/>
    </location>
</feature>
<feature type="chain" id="PRO_5013234400" evidence="5">
    <location>
        <begin position="21"/>
        <end position="746"/>
    </location>
</feature>
<comment type="catalytic activity">
    <reaction evidence="2">
        <text>L-tyrosyl-[protein] + ATP = O-phospho-L-tyrosyl-[protein] + ADP + H(+)</text>
        <dbReference type="Rhea" id="RHEA:10596"/>
        <dbReference type="Rhea" id="RHEA-COMP:10136"/>
        <dbReference type="Rhea" id="RHEA-COMP:20101"/>
        <dbReference type="ChEBI" id="CHEBI:15378"/>
        <dbReference type="ChEBI" id="CHEBI:30616"/>
        <dbReference type="ChEBI" id="CHEBI:46858"/>
        <dbReference type="ChEBI" id="CHEBI:61978"/>
        <dbReference type="ChEBI" id="CHEBI:456216"/>
        <dbReference type="EC" id="2.7.10.1"/>
    </reaction>
</comment>
<name>A0A226D1N0_FOLCA</name>
<protein>
    <submittedName>
        <fullName evidence="7">Fibroblast growth factor receptor</fullName>
    </submittedName>
</protein>
<dbReference type="EMBL" id="LNIX01000038">
    <property type="protein sequence ID" value="OXA39495.1"/>
    <property type="molecule type" value="Genomic_DNA"/>
</dbReference>
<keyword evidence="5" id="KW-0732">Signal</keyword>
<feature type="transmembrane region" description="Helical" evidence="4">
    <location>
        <begin position="374"/>
        <end position="399"/>
    </location>
</feature>
<sequence>MLRFFFLILHLTNCFLTCSANNGNEIDSSFTFVPIIIPTLKPLGLDEPYVNKYCNENFPPGYVYYGCCSEKHKKSHCFLNDHRSRDAFCETQTLHDNRFSFNCTKSLLDKNCTLPWGTCYCCSADPLTNSGGGAPDPPQSVNLTDPSLCGTIRTNYFFGGNHTLVYVREQTGYELPLFGSISYALKGGRKFVDVMNPNCRISVCHTFKQYDAECLHFTNGGRNSYTTDQDLETVSISCGCLNGPHATNDCTKPDDIVQSDVTTCLPQNLDGDTCAILYQEFGCQSCLYDEIRLHENRSSFNPSNFAVVRSLRVNSGCTVRASTDQDFVEFNGTTSILPEFFIRSVMNDSVYSPFNSYDCVCGPKTIIEEGEVSFSGGAIAAIAVGLVVLAAAVAGLAYFMRGRKPKVKFTPEEIEQLKKELFGWSEAPICNHIGPEVDVPIVGSTNNGINEEYSVKKEDIEVFKNTVLGRGNYGVIFKGSLSSQFDQDKVDCAIKTVDEFTARMDDLKLLMNEIRIMSCLGRHENVIAFLGFYCNFHPTKWEFLCLMELCTENLHSYLHQARNCLEASYSAKINAHMQKAGYVLYADAPEPGTLTSPLPPPDAPHVTITEREMRKWSAEIAHGMNYLTMKNLLHIDLATRNVLLSANRTAKISDFGLSKKLYDTLYYKKVQGGHVWLSMKWSALESLMGLKFSKESDIWSYGVTLWEIFSLGEEPYPEMGEMVDLIRFLNMGHRLQCPKSCDHETY</sequence>
<keyword evidence="7" id="KW-0675">Receptor</keyword>
<dbReference type="OrthoDB" id="4062651at2759"/>
<dbReference type="GO" id="GO:0004714">
    <property type="term" value="F:transmembrane receptor protein tyrosine kinase activity"/>
    <property type="evidence" value="ECO:0007669"/>
    <property type="project" value="UniProtKB-EC"/>
</dbReference>
<feature type="binding site" evidence="3">
    <location>
        <position position="495"/>
    </location>
    <ligand>
        <name>ATP</name>
        <dbReference type="ChEBI" id="CHEBI:30616"/>
    </ligand>
</feature>
<reference evidence="7 8" key="1">
    <citation type="submission" date="2015-12" db="EMBL/GenBank/DDBJ databases">
        <title>The genome of Folsomia candida.</title>
        <authorList>
            <person name="Faddeeva A."/>
            <person name="Derks M.F."/>
            <person name="Anvar Y."/>
            <person name="Smit S."/>
            <person name="Van Straalen N."/>
            <person name="Roelofs D."/>
        </authorList>
    </citation>
    <scope>NUCLEOTIDE SEQUENCE [LARGE SCALE GENOMIC DNA]</scope>
    <source>
        <strain evidence="7 8">VU population</strain>
        <tissue evidence="7">Whole body</tissue>
    </source>
</reference>
<comment type="caution">
    <text evidence="7">The sequence shown here is derived from an EMBL/GenBank/DDBJ whole genome shotgun (WGS) entry which is preliminary data.</text>
</comment>
<dbReference type="Proteomes" id="UP000198287">
    <property type="component" value="Unassembled WGS sequence"/>
</dbReference>
<dbReference type="Gene3D" id="1.10.510.10">
    <property type="entry name" value="Transferase(Phosphotransferase) domain 1"/>
    <property type="match status" value="1"/>
</dbReference>
<dbReference type="Gene3D" id="3.30.200.20">
    <property type="entry name" value="Phosphorylase Kinase, domain 1"/>
    <property type="match status" value="1"/>
</dbReference>
<evidence type="ECO:0000256" key="3">
    <source>
        <dbReference type="PROSITE-ProRule" id="PRU10141"/>
    </source>
</evidence>
<dbReference type="AlphaFoldDB" id="A0A226D1N0"/>
<feature type="domain" description="Protein kinase" evidence="6">
    <location>
        <begin position="462"/>
        <end position="746"/>
    </location>
</feature>
<dbReference type="InterPro" id="IPR008266">
    <property type="entry name" value="Tyr_kinase_AS"/>
</dbReference>
<organism evidence="7 8">
    <name type="scientific">Folsomia candida</name>
    <name type="common">Springtail</name>
    <dbReference type="NCBI Taxonomy" id="158441"/>
    <lineage>
        <taxon>Eukaryota</taxon>
        <taxon>Metazoa</taxon>
        <taxon>Ecdysozoa</taxon>
        <taxon>Arthropoda</taxon>
        <taxon>Hexapoda</taxon>
        <taxon>Collembola</taxon>
        <taxon>Entomobryomorpha</taxon>
        <taxon>Isotomoidea</taxon>
        <taxon>Isotomidae</taxon>
        <taxon>Proisotominae</taxon>
        <taxon>Folsomia</taxon>
    </lineage>
</organism>
<dbReference type="Pfam" id="PF07714">
    <property type="entry name" value="PK_Tyr_Ser-Thr"/>
    <property type="match status" value="1"/>
</dbReference>
<dbReference type="OMA" id="MELCTEN"/>
<evidence type="ECO:0000256" key="2">
    <source>
        <dbReference type="ARBA" id="ARBA00051243"/>
    </source>
</evidence>
<keyword evidence="8" id="KW-1185">Reference proteome</keyword>
<keyword evidence="3" id="KW-0547">Nucleotide-binding</keyword>
<gene>
    <name evidence="7" type="ORF">Fcan01_25643</name>
</gene>
<evidence type="ECO:0000256" key="5">
    <source>
        <dbReference type="SAM" id="SignalP"/>
    </source>
</evidence>
<keyword evidence="4" id="KW-0812">Transmembrane</keyword>
<dbReference type="SUPFAM" id="SSF56112">
    <property type="entry name" value="Protein kinase-like (PK-like)"/>
    <property type="match status" value="1"/>
</dbReference>
<dbReference type="PANTHER" id="PTHR24416:SF611">
    <property type="entry name" value="TYROSINE-PROTEIN KINASE TRANSMEMBRANE RECEPTOR ROR"/>
    <property type="match status" value="1"/>
</dbReference>
<dbReference type="InterPro" id="IPR017441">
    <property type="entry name" value="Protein_kinase_ATP_BS"/>
</dbReference>
<comment type="subcellular location">
    <subcellularLocation>
        <location evidence="1">Membrane</location>
        <topology evidence="1">Single-pass membrane protein</topology>
    </subcellularLocation>
</comment>
<dbReference type="GO" id="GO:0005524">
    <property type="term" value="F:ATP binding"/>
    <property type="evidence" value="ECO:0007669"/>
    <property type="project" value="UniProtKB-UniRule"/>
</dbReference>
<keyword evidence="4" id="KW-1133">Transmembrane helix</keyword>
<dbReference type="PROSITE" id="PS00109">
    <property type="entry name" value="PROTEIN_KINASE_TYR"/>
    <property type="match status" value="1"/>
</dbReference>
<dbReference type="InterPro" id="IPR050122">
    <property type="entry name" value="RTK"/>
</dbReference>
<accession>A0A226D1N0</accession>
<keyword evidence="3" id="KW-0067">ATP-binding</keyword>
<dbReference type="InterPro" id="IPR000719">
    <property type="entry name" value="Prot_kinase_dom"/>
</dbReference>
<dbReference type="PROSITE" id="PS00107">
    <property type="entry name" value="PROTEIN_KINASE_ATP"/>
    <property type="match status" value="1"/>
</dbReference>
<evidence type="ECO:0000259" key="6">
    <source>
        <dbReference type="PROSITE" id="PS50011"/>
    </source>
</evidence>
<proteinExistence type="predicted"/>
<evidence type="ECO:0000256" key="1">
    <source>
        <dbReference type="ARBA" id="ARBA00004167"/>
    </source>
</evidence>
<dbReference type="PROSITE" id="PS50011">
    <property type="entry name" value="PROTEIN_KINASE_DOM"/>
    <property type="match status" value="1"/>
</dbReference>
<evidence type="ECO:0000313" key="8">
    <source>
        <dbReference type="Proteomes" id="UP000198287"/>
    </source>
</evidence>
<dbReference type="InterPro" id="IPR001245">
    <property type="entry name" value="Ser-Thr/Tyr_kinase_cat_dom"/>
</dbReference>
<evidence type="ECO:0000256" key="4">
    <source>
        <dbReference type="SAM" id="Phobius"/>
    </source>
</evidence>
<dbReference type="GO" id="GO:0007169">
    <property type="term" value="P:cell surface receptor protein tyrosine kinase signaling pathway"/>
    <property type="evidence" value="ECO:0007669"/>
    <property type="project" value="TreeGrafter"/>
</dbReference>
<dbReference type="PANTHER" id="PTHR24416">
    <property type="entry name" value="TYROSINE-PROTEIN KINASE RECEPTOR"/>
    <property type="match status" value="1"/>
</dbReference>
<evidence type="ECO:0000313" key="7">
    <source>
        <dbReference type="EMBL" id="OXA39495.1"/>
    </source>
</evidence>
<dbReference type="PRINTS" id="PR00109">
    <property type="entry name" value="TYRKINASE"/>
</dbReference>
<dbReference type="GO" id="GO:0005886">
    <property type="term" value="C:plasma membrane"/>
    <property type="evidence" value="ECO:0007669"/>
    <property type="project" value="TreeGrafter"/>
</dbReference>
<dbReference type="GO" id="GO:0043235">
    <property type="term" value="C:receptor complex"/>
    <property type="evidence" value="ECO:0007669"/>
    <property type="project" value="TreeGrafter"/>
</dbReference>
<dbReference type="InterPro" id="IPR011009">
    <property type="entry name" value="Kinase-like_dom_sf"/>
</dbReference>